<keyword evidence="2" id="KW-0677">Repeat</keyword>
<dbReference type="PROSITE" id="PS51375">
    <property type="entry name" value="PPR"/>
    <property type="match status" value="2"/>
</dbReference>
<dbReference type="PANTHER" id="PTHR47447:SF15">
    <property type="entry name" value="OS02G0120000 PROTEIN"/>
    <property type="match status" value="1"/>
</dbReference>
<dbReference type="Gene3D" id="1.25.40.10">
    <property type="entry name" value="Tetratricopeptide repeat domain"/>
    <property type="match status" value="1"/>
</dbReference>
<dbReference type="eggNOG" id="KOG4197">
    <property type="taxonomic scope" value="Eukaryota"/>
</dbReference>
<dbReference type="STRING" id="3885.V7BE93"/>
<protein>
    <recommendedName>
        <fullName evidence="4">Smr domain-containing protein</fullName>
    </recommendedName>
</protein>
<evidence type="ECO:0000313" key="6">
    <source>
        <dbReference type="Proteomes" id="UP000000226"/>
    </source>
</evidence>
<evidence type="ECO:0000313" key="5">
    <source>
        <dbReference type="EMBL" id="ESW14786.1"/>
    </source>
</evidence>
<dbReference type="AlphaFoldDB" id="V7BE93"/>
<evidence type="ECO:0000259" key="4">
    <source>
        <dbReference type="PROSITE" id="PS50828"/>
    </source>
</evidence>
<name>V7BE93_PHAVU</name>
<dbReference type="Gene3D" id="3.30.1370.110">
    <property type="match status" value="1"/>
</dbReference>
<dbReference type="InterPro" id="IPR002625">
    <property type="entry name" value="Smr_dom"/>
</dbReference>
<proteinExistence type="inferred from homology"/>
<dbReference type="SMART" id="SM00463">
    <property type="entry name" value="SMR"/>
    <property type="match status" value="1"/>
</dbReference>
<dbReference type="EMBL" id="CM002294">
    <property type="protein sequence ID" value="ESW14786.1"/>
    <property type="molecule type" value="Genomic_DNA"/>
</dbReference>
<gene>
    <name evidence="5" type="ORF">PHAVU_007G017200g</name>
</gene>
<dbReference type="Pfam" id="PF01535">
    <property type="entry name" value="PPR"/>
    <property type="match status" value="2"/>
</dbReference>
<feature type="repeat" description="PPR" evidence="3">
    <location>
        <begin position="255"/>
        <end position="289"/>
    </location>
</feature>
<dbReference type="OMA" id="WSESEVK"/>
<dbReference type="PANTHER" id="PTHR47447">
    <property type="entry name" value="OS03G0856100 PROTEIN"/>
    <property type="match status" value="1"/>
</dbReference>
<dbReference type="InterPro" id="IPR036063">
    <property type="entry name" value="Smr_dom_sf"/>
</dbReference>
<dbReference type="PROSITE" id="PS50828">
    <property type="entry name" value="SMR"/>
    <property type="match status" value="1"/>
</dbReference>
<accession>V7BE93</accession>
<dbReference type="InterPro" id="IPR011990">
    <property type="entry name" value="TPR-like_helical_dom_sf"/>
</dbReference>
<comment type="similarity">
    <text evidence="1">Belongs to the PPR family. P subfamily.</text>
</comment>
<organism evidence="5 6">
    <name type="scientific">Phaseolus vulgaris</name>
    <name type="common">Kidney bean</name>
    <name type="synonym">French bean</name>
    <dbReference type="NCBI Taxonomy" id="3885"/>
    <lineage>
        <taxon>Eukaryota</taxon>
        <taxon>Viridiplantae</taxon>
        <taxon>Streptophyta</taxon>
        <taxon>Embryophyta</taxon>
        <taxon>Tracheophyta</taxon>
        <taxon>Spermatophyta</taxon>
        <taxon>Magnoliopsida</taxon>
        <taxon>eudicotyledons</taxon>
        <taxon>Gunneridae</taxon>
        <taxon>Pentapetalae</taxon>
        <taxon>rosids</taxon>
        <taxon>fabids</taxon>
        <taxon>Fabales</taxon>
        <taxon>Fabaceae</taxon>
        <taxon>Papilionoideae</taxon>
        <taxon>50 kb inversion clade</taxon>
        <taxon>NPAAA clade</taxon>
        <taxon>indigoferoid/millettioid clade</taxon>
        <taxon>Phaseoleae</taxon>
        <taxon>Phaseolus</taxon>
    </lineage>
</organism>
<dbReference type="Proteomes" id="UP000000226">
    <property type="component" value="Chromosome 7"/>
</dbReference>
<dbReference type="OrthoDB" id="1931748at2759"/>
<evidence type="ECO:0000256" key="2">
    <source>
        <dbReference type="ARBA" id="ARBA00022737"/>
    </source>
</evidence>
<feature type="repeat" description="PPR" evidence="3">
    <location>
        <begin position="220"/>
        <end position="254"/>
    </location>
</feature>
<dbReference type="InterPro" id="IPR002885">
    <property type="entry name" value="PPR_rpt"/>
</dbReference>
<reference evidence="6" key="1">
    <citation type="journal article" date="2014" name="Nat. Genet.">
        <title>A reference genome for common bean and genome-wide analysis of dual domestications.</title>
        <authorList>
            <person name="Schmutz J."/>
            <person name="McClean P.E."/>
            <person name="Mamidi S."/>
            <person name="Wu G.A."/>
            <person name="Cannon S.B."/>
            <person name="Grimwood J."/>
            <person name="Jenkins J."/>
            <person name="Shu S."/>
            <person name="Song Q."/>
            <person name="Chavarro C."/>
            <person name="Torres-Torres M."/>
            <person name="Geffroy V."/>
            <person name="Moghaddam S.M."/>
            <person name="Gao D."/>
            <person name="Abernathy B."/>
            <person name="Barry K."/>
            <person name="Blair M."/>
            <person name="Brick M.A."/>
            <person name="Chovatia M."/>
            <person name="Gepts P."/>
            <person name="Goodstein D.M."/>
            <person name="Gonzales M."/>
            <person name="Hellsten U."/>
            <person name="Hyten D.L."/>
            <person name="Jia G."/>
            <person name="Kelly J.D."/>
            <person name="Kudrna D."/>
            <person name="Lee R."/>
            <person name="Richard M.M."/>
            <person name="Miklas P.N."/>
            <person name="Osorno J.M."/>
            <person name="Rodrigues J."/>
            <person name="Thareau V."/>
            <person name="Urrea C.A."/>
            <person name="Wang M."/>
            <person name="Yu Y."/>
            <person name="Zhang M."/>
            <person name="Wing R.A."/>
            <person name="Cregan P.B."/>
            <person name="Rokhsar D.S."/>
            <person name="Jackson S.A."/>
        </authorList>
    </citation>
    <scope>NUCLEOTIDE SEQUENCE [LARGE SCALE GENOMIC DNA]</scope>
    <source>
        <strain evidence="6">cv. G19833</strain>
    </source>
</reference>
<evidence type="ECO:0000256" key="1">
    <source>
        <dbReference type="ARBA" id="ARBA00007626"/>
    </source>
</evidence>
<feature type="domain" description="Smr" evidence="4">
    <location>
        <begin position="356"/>
        <end position="440"/>
    </location>
</feature>
<dbReference type="Gramene" id="ESW14786">
    <property type="protein sequence ID" value="ESW14786"/>
    <property type="gene ID" value="PHAVU_007G017200g"/>
</dbReference>
<keyword evidence="6" id="KW-1185">Reference proteome</keyword>
<evidence type="ECO:0000256" key="3">
    <source>
        <dbReference type="PROSITE-ProRule" id="PRU00708"/>
    </source>
</evidence>
<sequence length="457" mass="50453">MNGLQCPQQGLLWRWKQHGAAVTPVTRITMETSTLTKQGQRFLTKLTTSAAAADNLIRRFVQGSPKSVVLTTLSHLLSPSTSHPHLSSIALPLYGRATQAPWFTWNSTTVAELAALLHELGHRAQSEALISEAISKLQSRHRDLVVFYGRLAQAHSKRKSETGFDAAHGYLDDVLRTSESAHVKRRAYEFMVSGLCCMDRPGEAEELVIGAEDGLGLKPSGFELKSIVHGYGRLGLFGDMRRVVEEMEKRGFVLDTVCCNMVVSAYGVHGEHAEMVRWLRRMRDLGVPFSVRTYNSVSNCCPRVLRMVGGMSELALSIEELEEGLEGGEGMVVRELLGCGGILEEVMVWETAEVKVDLHGFHLGGAYLVVLVWLEEMWRRLNGLSCGVPAEVTVVCGLGNHSRVFGESKVRVLVQKMMVKMGSPLKVDRKNNGCFVAKGKAVQNWLCQMKKAQSASM</sequence>
<dbReference type="SUPFAM" id="SSF160443">
    <property type="entry name" value="SMR domain-like"/>
    <property type="match status" value="1"/>
</dbReference>
<dbReference type="NCBIfam" id="TIGR00756">
    <property type="entry name" value="PPR"/>
    <property type="match status" value="2"/>
</dbReference>
<dbReference type="SMR" id="V7BE93"/>